<name>A0A9Q3JXS1_9BASI</name>
<dbReference type="Gene3D" id="3.30.420.10">
    <property type="entry name" value="Ribonuclease H-like superfamily/Ribonuclease H"/>
    <property type="match status" value="1"/>
</dbReference>
<evidence type="ECO:0000313" key="3">
    <source>
        <dbReference type="EMBL" id="MBW0571298.1"/>
    </source>
</evidence>
<keyword evidence="4" id="KW-1185">Reference proteome</keyword>
<accession>A0A9Q3JXS1</accession>
<dbReference type="PANTHER" id="PTHR35046:SF26">
    <property type="entry name" value="RNA-DIRECTED DNA POLYMERASE"/>
    <property type="match status" value="1"/>
</dbReference>
<gene>
    <name evidence="3" type="ORF">O181_111013</name>
</gene>
<keyword evidence="1" id="KW-0694">RNA-binding</keyword>
<evidence type="ECO:0000256" key="1">
    <source>
        <dbReference type="ARBA" id="ARBA00022884"/>
    </source>
</evidence>
<dbReference type="SUPFAM" id="SSF53098">
    <property type="entry name" value="Ribonuclease H-like"/>
    <property type="match status" value="1"/>
</dbReference>
<evidence type="ECO:0000313" key="4">
    <source>
        <dbReference type="Proteomes" id="UP000765509"/>
    </source>
</evidence>
<dbReference type="EMBL" id="AVOT02087905">
    <property type="protein sequence ID" value="MBW0571298.1"/>
    <property type="molecule type" value="Genomic_DNA"/>
</dbReference>
<evidence type="ECO:0000259" key="2">
    <source>
        <dbReference type="PROSITE" id="PS50994"/>
    </source>
</evidence>
<proteinExistence type="predicted"/>
<reference evidence="3" key="1">
    <citation type="submission" date="2021-03" db="EMBL/GenBank/DDBJ databases">
        <title>Draft genome sequence of rust myrtle Austropuccinia psidii MF-1, a brazilian biotype.</title>
        <authorList>
            <person name="Quecine M.C."/>
            <person name="Pachon D.M.R."/>
            <person name="Bonatelli M.L."/>
            <person name="Correr F.H."/>
            <person name="Franceschini L.M."/>
            <person name="Leite T.F."/>
            <person name="Margarido G.R.A."/>
            <person name="Almeida C.A."/>
            <person name="Ferrarezi J.A."/>
            <person name="Labate C.A."/>
        </authorList>
    </citation>
    <scope>NUCLEOTIDE SEQUENCE</scope>
    <source>
        <strain evidence="3">MF-1</strain>
    </source>
</reference>
<dbReference type="InterPro" id="IPR036397">
    <property type="entry name" value="RNaseH_sf"/>
</dbReference>
<dbReference type="InterPro" id="IPR001584">
    <property type="entry name" value="Integrase_cat-core"/>
</dbReference>
<dbReference type="GO" id="GO:0003723">
    <property type="term" value="F:RNA binding"/>
    <property type="evidence" value="ECO:0007669"/>
    <property type="project" value="UniProtKB-KW"/>
</dbReference>
<dbReference type="PROSITE" id="PS50994">
    <property type="entry name" value="INTEGRASE"/>
    <property type="match status" value="1"/>
</dbReference>
<dbReference type="Proteomes" id="UP000765509">
    <property type="component" value="Unassembled WGS sequence"/>
</dbReference>
<dbReference type="GO" id="GO:0005634">
    <property type="term" value="C:nucleus"/>
    <property type="evidence" value="ECO:0007669"/>
    <property type="project" value="UniProtKB-ARBA"/>
</dbReference>
<comment type="caution">
    <text evidence="3">The sequence shown here is derived from an EMBL/GenBank/DDBJ whole genome shotgun (WGS) entry which is preliminary data.</text>
</comment>
<sequence length="200" mass="22839">MDWVTGLPPWGYKSYNAFLVIVDRFSKTLIFLPCQKDDTDMDKALLIWNRVVSWTGIFTNIISNRDPRFTSALWKKLQQLFGAIFSFSTAYHPQTDGLEYKTSIHSSTNQTPAVLKKGCNPRLAQDSLRKDFVKLNPTASSFKGMIDKARKHSVRCMEDSFAFSKDKWDKSHATPDFKVADLVIVSTNNFNNIKGCKQLK</sequence>
<organism evidence="3 4">
    <name type="scientific">Austropuccinia psidii MF-1</name>
    <dbReference type="NCBI Taxonomy" id="1389203"/>
    <lineage>
        <taxon>Eukaryota</taxon>
        <taxon>Fungi</taxon>
        <taxon>Dikarya</taxon>
        <taxon>Basidiomycota</taxon>
        <taxon>Pucciniomycotina</taxon>
        <taxon>Pucciniomycetes</taxon>
        <taxon>Pucciniales</taxon>
        <taxon>Sphaerophragmiaceae</taxon>
        <taxon>Austropuccinia</taxon>
    </lineage>
</organism>
<feature type="domain" description="Integrase catalytic" evidence="2">
    <location>
        <begin position="1"/>
        <end position="97"/>
    </location>
</feature>
<dbReference type="PANTHER" id="PTHR35046">
    <property type="entry name" value="ZINC KNUCKLE (CCHC-TYPE) FAMILY PROTEIN"/>
    <property type="match status" value="1"/>
</dbReference>
<dbReference type="AlphaFoldDB" id="A0A9Q3JXS1"/>
<dbReference type="InterPro" id="IPR012337">
    <property type="entry name" value="RNaseH-like_sf"/>
</dbReference>
<protein>
    <recommendedName>
        <fullName evidence="2">Integrase catalytic domain-containing protein</fullName>
    </recommendedName>
</protein>
<dbReference type="GO" id="GO:0015074">
    <property type="term" value="P:DNA integration"/>
    <property type="evidence" value="ECO:0007669"/>
    <property type="project" value="InterPro"/>
</dbReference>